<dbReference type="RefSeq" id="WP_025350455.1">
    <property type="nucleotide sequence ID" value="NZ_CP006850.1"/>
</dbReference>
<sequence>MKVGSACWVDHNYDRENAGDGGSRFGRHVRDHAEEFADCWGDIAPVGFACAAWRLATAPALDPGYVRFHRRVLSAECLRNRWDGTLMVRVSIVSALPEALSGSRVWERDRGWRGWPETFGQYLVPSQEEISRNPYARPTLLVDAPIPLDDLPPPPDEPSAELPELADRAVTVVVRELNELLAPMLSTLDASVR</sequence>
<gene>
    <name evidence="1" type="ORF">NONO_c42570</name>
</gene>
<organism evidence="1 2">
    <name type="scientific">Nocardia nova SH22a</name>
    <dbReference type="NCBI Taxonomy" id="1415166"/>
    <lineage>
        <taxon>Bacteria</taxon>
        <taxon>Bacillati</taxon>
        <taxon>Actinomycetota</taxon>
        <taxon>Actinomycetes</taxon>
        <taxon>Mycobacteriales</taxon>
        <taxon>Nocardiaceae</taxon>
        <taxon>Nocardia</taxon>
    </lineage>
</organism>
<evidence type="ECO:0000313" key="1">
    <source>
        <dbReference type="EMBL" id="AHH19041.1"/>
    </source>
</evidence>
<accession>W5TP74</accession>
<dbReference type="KEGG" id="nno:NONO_c42570"/>
<dbReference type="Proteomes" id="UP000019150">
    <property type="component" value="Chromosome"/>
</dbReference>
<reference evidence="1 2" key="1">
    <citation type="journal article" date="2014" name="Appl. Environ. Microbiol.">
        <title>Insights into the Microbial Degradation of Rubber and Gutta-Percha by Analysis of the Complete Genome of Nocardia nova SH22a.</title>
        <authorList>
            <person name="Luo Q."/>
            <person name="Hiessl S."/>
            <person name="Poehlein A."/>
            <person name="Daniel R."/>
            <person name="Steinbuchel A."/>
        </authorList>
    </citation>
    <scope>NUCLEOTIDE SEQUENCE [LARGE SCALE GENOMIC DNA]</scope>
    <source>
        <strain evidence="1">SH22a</strain>
    </source>
</reference>
<dbReference type="EMBL" id="CP006850">
    <property type="protein sequence ID" value="AHH19041.1"/>
    <property type="molecule type" value="Genomic_DNA"/>
</dbReference>
<dbReference type="HOGENOM" id="CLU_1388850_0_0_11"/>
<protein>
    <submittedName>
        <fullName evidence="1">Uncharacterized protein</fullName>
    </submittedName>
</protein>
<proteinExistence type="predicted"/>
<evidence type="ECO:0000313" key="2">
    <source>
        <dbReference type="Proteomes" id="UP000019150"/>
    </source>
</evidence>
<keyword evidence="2" id="KW-1185">Reference proteome</keyword>
<dbReference type="PATRIC" id="fig|1415166.3.peg.4371"/>
<dbReference type="AlphaFoldDB" id="W5TP74"/>
<dbReference type="OrthoDB" id="3686201at2"/>
<dbReference type="eggNOG" id="ENOG5033N7V">
    <property type="taxonomic scope" value="Bacteria"/>
</dbReference>
<name>W5TP74_9NOCA</name>